<feature type="binding site" evidence="10">
    <location>
        <begin position="255"/>
        <end position="259"/>
    </location>
    <ligand>
        <name>substrate</name>
    </ligand>
</feature>
<feature type="binding site" evidence="11">
    <location>
        <position position="269"/>
    </location>
    <ligand>
        <name>NAD(+)</name>
        <dbReference type="ChEBI" id="CHEBI:57540"/>
    </ligand>
</feature>
<keyword evidence="14" id="KW-1185">Reference proteome</keyword>
<dbReference type="InterPro" id="IPR036220">
    <property type="entry name" value="UDP-Glc/GDP-Man_DH_C_sf"/>
</dbReference>
<dbReference type="GO" id="GO:0051287">
    <property type="term" value="F:NAD binding"/>
    <property type="evidence" value="ECO:0007669"/>
    <property type="project" value="InterPro"/>
</dbReference>
<evidence type="ECO:0000256" key="1">
    <source>
        <dbReference type="ARBA" id="ARBA00004701"/>
    </source>
</evidence>
<feature type="binding site" evidence="11">
    <location>
        <position position="121"/>
    </location>
    <ligand>
        <name>NAD(+)</name>
        <dbReference type="ChEBI" id="CHEBI:57540"/>
    </ligand>
</feature>
<evidence type="ECO:0000256" key="5">
    <source>
        <dbReference type="ARBA" id="ARBA00023002"/>
    </source>
</evidence>
<feature type="binding site" evidence="10">
    <location>
        <position position="263"/>
    </location>
    <ligand>
        <name>substrate</name>
    </ligand>
</feature>
<evidence type="ECO:0000313" key="13">
    <source>
        <dbReference type="EMBL" id="QEI04834.1"/>
    </source>
</evidence>
<dbReference type="SUPFAM" id="SSF51735">
    <property type="entry name" value="NAD(P)-binding Rossmann-fold domains"/>
    <property type="match status" value="1"/>
</dbReference>
<gene>
    <name evidence="13" type="ORF">FXN63_02490</name>
</gene>
<dbReference type="GO" id="GO:0000271">
    <property type="term" value="P:polysaccharide biosynthetic process"/>
    <property type="evidence" value="ECO:0007669"/>
    <property type="project" value="InterPro"/>
</dbReference>
<dbReference type="GO" id="GO:0006065">
    <property type="term" value="P:UDP-glucuronate biosynthetic process"/>
    <property type="evidence" value="ECO:0007669"/>
    <property type="project" value="UniProtKB-UniPathway"/>
</dbReference>
<evidence type="ECO:0000313" key="14">
    <source>
        <dbReference type="Proteomes" id="UP000325161"/>
    </source>
</evidence>
<keyword evidence="6 8" id="KW-0520">NAD</keyword>
<dbReference type="InterPro" id="IPR036291">
    <property type="entry name" value="NAD(P)-bd_dom_sf"/>
</dbReference>
<dbReference type="InterPro" id="IPR014027">
    <property type="entry name" value="UDP-Glc/GDP-Man_DH_C"/>
</dbReference>
<evidence type="ECO:0000256" key="3">
    <source>
        <dbReference type="ARBA" id="ARBA00012954"/>
    </source>
</evidence>
<feature type="binding site" evidence="11">
    <location>
        <position position="30"/>
    </location>
    <ligand>
        <name>NAD(+)</name>
        <dbReference type="ChEBI" id="CHEBI:57540"/>
    </ligand>
</feature>
<evidence type="ECO:0000256" key="2">
    <source>
        <dbReference type="ARBA" id="ARBA00006601"/>
    </source>
</evidence>
<dbReference type="InterPro" id="IPR001732">
    <property type="entry name" value="UDP-Glc/GDP-Man_DH_N"/>
</dbReference>
<dbReference type="InterPro" id="IPR008927">
    <property type="entry name" value="6-PGluconate_DH-like_C_sf"/>
</dbReference>
<dbReference type="PIRSF" id="PIRSF500134">
    <property type="entry name" value="UDPglc_DH_bac"/>
    <property type="match status" value="1"/>
</dbReference>
<dbReference type="InterPro" id="IPR017476">
    <property type="entry name" value="UDP-Glc/GDP-Man"/>
</dbReference>
<dbReference type="PANTHER" id="PTHR43750">
    <property type="entry name" value="UDP-GLUCOSE 6-DEHYDROGENASE TUAD"/>
    <property type="match status" value="1"/>
</dbReference>
<dbReference type="UniPathway" id="UPA00038">
    <property type="reaction ID" value="UER00491"/>
</dbReference>
<evidence type="ECO:0000256" key="4">
    <source>
        <dbReference type="ARBA" id="ARBA00015132"/>
    </source>
</evidence>
<dbReference type="Proteomes" id="UP000325161">
    <property type="component" value="Chromosome"/>
</dbReference>
<dbReference type="Pfam" id="PF03720">
    <property type="entry name" value="UDPG_MGDP_dh_C"/>
    <property type="match status" value="1"/>
</dbReference>
<dbReference type="Gene3D" id="3.40.50.720">
    <property type="entry name" value="NAD(P)-binding Rossmann-like Domain"/>
    <property type="match status" value="2"/>
</dbReference>
<dbReference type="EC" id="1.1.1.22" evidence="3 8"/>
<feature type="binding site" evidence="11">
    <location>
        <position position="158"/>
    </location>
    <ligand>
        <name>NAD(+)</name>
        <dbReference type="ChEBI" id="CHEBI:57540"/>
    </ligand>
</feature>
<dbReference type="PANTHER" id="PTHR43750:SF3">
    <property type="entry name" value="UDP-GLUCOSE 6-DEHYDROGENASE TUAD"/>
    <property type="match status" value="1"/>
</dbReference>
<comment type="pathway">
    <text evidence="1">Nucleotide-sugar biosynthesis; UDP-alpha-D-glucuronate biosynthesis; UDP-alpha-D-glucuronate from UDP-alpha-D-glucose: step 1/1.</text>
</comment>
<dbReference type="Pfam" id="PF03721">
    <property type="entry name" value="UDPG_MGDP_dh_N"/>
    <property type="match status" value="1"/>
</dbReference>
<feature type="binding site" evidence="11">
    <location>
        <position position="334"/>
    </location>
    <ligand>
        <name>NAD(+)</name>
        <dbReference type="ChEBI" id="CHEBI:57540"/>
    </ligand>
</feature>
<feature type="binding site" evidence="11">
    <location>
        <position position="35"/>
    </location>
    <ligand>
        <name>NAD(+)</name>
        <dbReference type="ChEBI" id="CHEBI:57540"/>
    </ligand>
</feature>
<evidence type="ECO:0000259" key="12">
    <source>
        <dbReference type="SMART" id="SM00984"/>
    </source>
</evidence>
<dbReference type="OrthoDB" id="9803238at2"/>
<dbReference type="InterPro" id="IPR014026">
    <property type="entry name" value="UDP-Glc/GDP-Man_DH_dimer"/>
</dbReference>
<evidence type="ECO:0000256" key="6">
    <source>
        <dbReference type="ARBA" id="ARBA00023027"/>
    </source>
</evidence>
<dbReference type="SUPFAM" id="SSF48179">
    <property type="entry name" value="6-phosphogluconate dehydrogenase C-terminal domain-like"/>
    <property type="match status" value="1"/>
</dbReference>
<dbReference type="SMART" id="SM00984">
    <property type="entry name" value="UDPG_MGDP_dh_C"/>
    <property type="match status" value="1"/>
</dbReference>
<evidence type="ECO:0000256" key="10">
    <source>
        <dbReference type="PIRSR" id="PIRSR500134-2"/>
    </source>
</evidence>
<comment type="similarity">
    <text evidence="2 8">Belongs to the UDP-glucose/GDP-mannose dehydrogenase family.</text>
</comment>
<evidence type="ECO:0000256" key="7">
    <source>
        <dbReference type="ARBA" id="ARBA00047473"/>
    </source>
</evidence>
<feature type="binding site" evidence="10">
    <location>
        <position position="210"/>
    </location>
    <ligand>
        <name>substrate</name>
    </ligand>
</feature>
<dbReference type="SUPFAM" id="SSF52413">
    <property type="entry name" value="UDP-glucose/GDP-mannose dehydrogenase C-terminal domain"/>
    <property type="match status" value="1"/>
</dbReference>
<dbReference type="KEGG" id="pacr:FXN63_02490"/>
<comment type="catalytic activity">
    <reaction evidence="7 8">
        <text>UDP-alpha-D-glucose + 2 NAD(+) + H2O = UDP-alpha-D-glucuronate + 2 NADH + 3 H(+)</text>
        <dbReference type="Rhea" id="RHEA:23596"/>
        <dbReference type="ChEBI" id="CHEBI:15377"/>
        <dbReference type="ChEBI" id="CHEBI:15378"/>
        <dbReference type="ChEBI" id="CHEBI:57540"/>
        <dbReference type="ChEBI" id="CHEBI:57945"/>
        <dbReference type="ChEBI" id="CHEBI:58052"/>
        <dbReference type="ChEBI" id="CHEBI:58885"/>
        <dbReference type="EC" id="1.1.1.22"/>
    </reaction>
</comment>
<sequence length="445" mass="48358">MNLAVIGTGYVGLVTGACLADVGNRVTCVDRDQAKLAMLHAGQIPIHEPGLADVVTRNLQAERLSFTDDLATAVRDADLVFIAVGTPPREDGSADLQHVLAASREIGDAIERDTVVVVKSTVPVGTCDKVLDTLRAALRARGASWQVSVASNPEFLKEGNAVDDFQRPDRIVIGTDDSQALRLLRALYAPYNRNRDRLIDMDVRSSEFTKYASNAMLATRISLMNELSQLAEKLGADIEAVRHGTGADPRIGPNFLYAGAGYGGSCFPKDVQALAHMATEHGVPADMLNSVQTVNERQKRVLFDKVSRHLGTRLAGSTVAIWGLAFKPNTDDVREAPSLALIRDLLAAGARVRAYDPVASGNARREIPDPALEIVSRANLACEGADVLVVVTEWREFKSPDFRWLAKTLQQPAIFDGRNLYEPDYVEECGLRYYGIGRAAGERVH</sequence>
<protein>
    <recommendedName>
        <fullName evidence="4 8">UDP-glucose 6-dehydrogenase</fullName>
        <ecNumber evidence="3 8">1.1.1.22</ecNumber>
    </recommendedName>
</protein>
<proteinExistence type="inferred from homology"/>
<dbReference type="RefSeq" id="WP_148812528.1">
    <property type="nucleotide sequence ID" value="NZ_CP043046.1"/>
</dbReference>
<keyword evidence="5 8" id="KW-0560">Oxidoreductase</keyword>
<feature type="binding site" evidence="10">
    <location>
        <position position="327"/>
    </location>
    <ligand>
        <name>substrate</name>
    </ligand>
</feature>
<feature type="binding site" evidence="11">
    <location>
        <position position="86"/>
    </location>
    <ligand>
        <name>NAD(+)</name>
        <dbReference type="ChEBI" id="CHEBI:57540"/>
    </ligand>
</feature>
<reference evidence="13 14" key="1">
    <citation type="submission" date="2019-08" db="EMBL/GenBank/DDBJ databases">
        <title>Amphibian skin-associated Pigmentiphaga: genome sequence and occurrence across geography and hosts.</title>
        <authorList>
            <person name="Bletz M.C."/>
            <person name="Bunk B."/>
            <person name="Sproeer C."/>
            <person name="Biwer P."/>
            <person name="Reiter S."/>
            <person name="Rabemananjara F.C.E."/>
            <person name="Schulz S."/>
            <person name="Overmann J."/>
            <person name="Vences M."/>
        </authorList>
    </citation>
    <scope>NUCLEOTIDE SEQUENCE [LARGE SCALE GENOMIC DNA]</scope>
    <source>
        <strain evidence="13 14">Mada1488</strain>
    </source>
</reference>
<name>A0A5C0AT61_9BURK</name>
<dbReference type="Pfam" id="PF00984">
    <property type="entry name" value="UDPG_MGDP_dh"/>
    <property type="match status" value="1"/>
</dbReference>
<accession>A0A5C0AT61</accession>
<dbReference type="EMBL" id="CP043046">
    <property type="protein sequence ID" value="QEI04834.1"/>
    <property type="molecule type" value="Genomic_DNA"/>
</dbReference>
<organism evidence="13 14">
    <name type="scientific">Pigmentiphaga aceris</name>
    <dbReference type="NCBI Taxonomy" id="1940612"/>
    <lineage>
        <taxon>Bacteria</taxon>
        <taxon>Pseudomonadati</taxon>
        <taxon>Pseudomonadota</taxon>
        <taxon>Betaproteobacteria</taxon>
        <taxon>Burkholderiales</taxon>
        <taxon>Alcaligenaceae</taxon>
        <taxon>Pigmentiphaga</taxon>
    </lineage>
</organism>
<evidence type="ECO:0000256" key="11">
    <source>
        <dbReference type="PIRSR" id="PIRSR500134-3"/>
    </source>
</evidence>
<dbReference type="InterPro" id="IPR028357">
    <property type="entry name" value="UDPglc_DH_bac"/>
</dbReference>
<dbReference type="AlphaFoldDB" id="A0A5C0AT61"/>
<dbReference type="NCBIfam" id="TIGR03026">
    <property type="entry name" value="NDP-sugDHase"/>
    <property type="match status" value="1"/>
</dbReference>
<dbReference type="PIRSF" id="PIRSF000124">
    <property type="entry name" value="UDPglc_GDPman_dh"/>
    <property type="match status" value="1"/>
</dbReference>
<feature type="binding site" evidence="10">
    <location>
        <begin position="155"/>
        <end position="158"/>
    </location>
    <ligand>
        <name>substrate</name>
    </ligand>
</feature>
<feature type="domain" description="UDP-glucose/GDP-mannose dehydrogenase C-terminal" evidence="12">
    <location>
        <begin position="320"/>
        <end position="423"/>
    </location>
</feature>
<dbReference type="Gene3D" id="1.20.5.100">
    <property type="entry name" value="Cytochrome c1, transmembrane anchor, C-terminal"/>
    <property type="match status" value="1"/>
</dbReference>
<evidence type="ECO:0000256" key="8">
    <source>
        <dbReference type="PIRNR" id="PIRNR000124"/>
    </source>
</evidence>
<evidence type="ECO:0000256" key="9">
    <source>
        <dbReference type="PIRSR" id="PIRSR500134-1"/>
    </source>
</evidence>
<dbReference type="GO" id="GO:0003979">
    <property type="term" value="F:UDP-glucose 6-dehydrogenase activity"/>
    <property type="evidence" value="ECO:0007669"/>
    <property type="project" value="UniProtKB-EC"/>
</dbReference>
<feature type="active site" description="Nucleophile" evidence="9">
    <location>
        <position position="266"/>
    </location>
</feature>